<dbReference type="InterPro" id="IPR038670">
    <property type="entry name" value="HslJ-like_sf"/>
</dbReference>
<feature type="domain" description="DUF306" evidence="2">
    <location>
        <begin position="45"/>
        <end position="132"/>
    </location>
</feature>
<dbReference type="InterPro" id="IPR005184">
    <property type="entry name" value="DUF306_Meta_HslJ"/>
</dbReference>
<dbReference type="Pfam" id="PF03724">
    <property type="entry name" value="META"/>
    <property type="match status" value="2"/>
</dbReference>
<protein>
    <submittedName>
        <fullName evidence="3">Heat shock protein HslJ</fullName>
    </submittedName>
</protein>
<gene>
    <name evidence="3" type="ORF">CLV54_1296</name>
</gene>
<dbReference type="InterPro" id="IPR053147">
    <property type="entry name" value="Hsp_HslJ-like"/>
</dbReference>
<dbReference type="Proteomes" id="UP000230161">
    <property type="component" value="Unassembled WGS sequence"/>
</dbReference>
<dbReference type="PANTHER" id="PTHR35535:SF1">
    <property type="entry name" value="HEAT SHOCK PROTEIN HSLJ"/>
    <property type="match status" value="1"/>
</dbReference>
<dbReference type="AlphaFoldDB" id="A0A2M9BZX3"/>
<evidence type="ECO:0000313" key="4">
    <source>
        <dbReference type="Proteomes" id="UP000230161"/>
    </source>
</evidence>
<feature type="chain" id="PRO_5039449194" evidence="1">
    <location>
        <begin position="27"/>
        <end position="240"/>
    </location>
</feature>
<dbReference type="Gene3D" id="2.40.128.270">
    <property type="match status" value="2"/>
</dbReference>
<proteinExistence type="predicted"/>
<reference evidence="3 4" key="1">
    <citation type="submission" date="2017-11" db="EMBL/GenBank/DDBJ databases">
        <title>Genomic Encyclopedia of Archaeal and Bacterial Type Strains, Phase II (KMG-II): From Individual Species to Whole Genera.</title>
        <authorList>
            <person name="Goeker M."/>
        </authorList>
    </citation>
    <scope>NUCLEOTIDE SEQUENCE [LARGE SCALE GENOMIC DNA]</scope>
    <source>
        <strain evidence="3 4">DSM 25625</strain>
    </source>
</reference>
<feature type="domain" description="DUF306" evidence="2">
    <location>
        <begin position="153"/>
        <end position="230"/>
    </location>
</feature>
<dbReference type="PANTHER" id="PTHR35535">
    <property type="entry name" value="HEAT SHOCK PROTEIN HSLJ"/>
    <property type="match status" value="1"/>
</dbReference>
<evidence type="ECO:0000259" key="2">
    <source>
        <dbReference type="Pfam" id="PF03724"/>
    </source>
</evidence>
<keyword evidence="3" id="KW-0346">Stress response</keyword>
<organism evidence="3 4">
    <name type="scientific">Compostimonas suwonensis</name>
    <dbReference type="NCBI Taxonomy" id="1048394"/>
    <lineage>
        <taxon>Bacteria</taxon>
        <taxon>Bacillati</taxon>
        <taxon>Actinomycetota</taxon>
        <taxon>Actinomycetes</taxon>
        <taxon>Micrococcales</taxon>
        <taxon>Microbacteriaceae</taxon>
        <taxon>Compostimonas</taxon>
    </lineage>
</organism>
<dbReference type="RefSeq" id="WP_245861435.1">
    <property type="nucleotide sequence ID" value="NZ_PGFB01000002.1"/>
</dbReference>
<sequence length="240" mass="23750">MRRTIITGLIAIAAASVVALSGCASTAGGSSSSISSDDLVGTWVTGESYGVGVNPFLDISEDGTWQGSDGCNGTAGTWEIASDGALTTTAGPSTMIYCGGAPLPTQFSQAKKAKLDGSSLLLQDAGGATIVELTPGTAPTPTNSSGGVVGTWGSVTAVAGEPVLVLSEDGSVSGSDGCNTLTGTWTSDGTTVTFGQLASTMMFCEGVDTWLVGASTATVEGDTLTVFDESAVQIGTLPRA</sequence>
<evidence type="ECO:0000256" key="1">
    <source>
        <dbReference type="SAM" id="SignalP"/>
    </source>
</evidence>
<dbReference type="PROSITE" id="PS51257">
    <property type="entry name" value="PROKAR_LIPOPROTEIN"/>
    <property type="match status" value="1"/>
</dbReference>
<keyword evidence="1" id="KW-0732">Signal</keyword>
<dbReference type="EMBL" id="PGFB01000002">
    <property type="protein sequence ID" value="PJJ63626.1"/>
    <property type="molecule type" value="Genomic_DNA"/>
</dbReference>
<accession>A0A2M9BZX3</accession>
<feature type="signal peptide" evidence="1">
    <location>
        <begin position="1"/>
        <end position="26"/>
    </location>
</feature>
<evidence type="ECO:0000313" key="3">
    <source>
        <dbReference type="EMBL" id="PJJ63626.1"/>
    </source>
</evidence>
<comment type="caution">
    <text evidence="3">The sequence shown here is derived from an EMBL/GenBank/DDBJ whole genome shotgun (WGS) entry which is preliminary data.</text>
</comment>
<name>A0A2M9BZX3_9MICO</name>
<keyword evidence="4" id="KW-1185">Reference proteome</keyword>